<evidence type="ECO:0000313" key="1">
    <source>
        <dbReference type="EMBL" id="MFC7078996.1"/>
    </source>
</evidence>
<dbReference type="EMBL" id="JBHSZH010000001">
    <property type="protein sequence ID" value="MFC7078996.1"/>
    <property type="molecule type" value="Genomic_DNA"/>
</dbReference>
<reference evidence="1 2" key="1">
    <citation type="journal article" date="2019" name="Int. J. Syst. Evol. Microbiol.">
        <title>The Global Catalogue of Microorganisms (GCM) 10K type strain sequencing project: providing services to taxonomists for standard genome sequencing and annotation.</title>
        <authorList>
            <consortium name="The Broad Institute Genomics Platform"/>
            <consortium name="The Broad Institute Genome Sequencing Center for Infectious Disease"/>
            <person name="Wu L."/>
            <person name="Ma J."/>
        </authorList>
    </citation>
    <scope>NUCLEOTIDE SEQUENCE [LARGE SCALE GENOMIC DNA]</scope>
    <source>
        <strain evidence="1 2">DT72</strain>
    </source>
</reference>
<dbReference type="AlphaFoldDB" id="A0ABD5WK37"/>
<proteinExistence type="predicted"/>
<protein>
    <submittedName>
        <fullName evidence="1">Uncharacterized protein</fullName>
    </submittedName>
</protein>
<accession>A0ABD5WK37</accession>
<evidence type="ECO:0000313" key="2">
    <source>
        <dbReference type="Proteomes" id="UP001596407"/>
    </source>
</evidence>
<gene>
    <name evidence="1" type="ORF">ACFQJ6_01485</name>
</gene>
<keyword evidence="2" id="KW-1185">Reference proteome</keyword>
<dbReference type="Proteomes" id="UP001596407">
    <property type="component" value="Unassembled WGS sequence"/>
</dbReference>
<organism evidence="1 2">
    <name type="scientific">Halorussus caseinilyticus</name>
    <dbReference type="NCBI Taxonomy" id="3034025"/>
    <lineage>
        <taxon>Archaea</taxon>
        <taxon>Methanobacteriati</taxon>
        <taxon>Methanobacteriota</taxon>
        <taxon>Stenosarchaea group</taxon>
        <taxon>Halobacteria</taxon>
        <taxon>Halobacteriales</taxon>
        <taxon>Haladaptataceae</taxon>
        <taxon>Halorussus</taxon>
    </lineage>
</organism>
<name>A0ABD5WK37_9EURY</name>
<sequence>MPSLGDSLLGGRPVRSDVLRLPIRRCPNCRYVGPTRKFVADDGARYRCPRCDHEVEALDPRLA</sequence>
<comment type="caution">
    <text evidence="1">The sequence shown here is derived from an EMBL/GenBank/DDBJ whole genome shotgun (WGS) entry which is preliminary data.</text>
</comment>
<dbReference type="RefSeq" id="WP_382208524.1">
    <property type="nucleotide sequence ID" value="NZ_JBHSZH010000001.1"/>
</dbReference>